<keyword evidence="5" id="KW-0464">Manganese</keyword>
<keyword evidence="3" id="KW-0220">Diaminopimelate biosynthesis</keyword>
<evidence type="ECO:0000313" key="8">
    <source>
        <dbReference type="Proteomes" id="UP000269374"/>
    </source>
</evidence>
<dbReference type="InterPro" id="IPR011650">
    <property type="entry name" value="Peptidase_M20_dimer"/>
</dbReference>
<dbReference type="Gene3D" id="3.30.70.360">
    <property type="match status" value="1"/>
</dbReference>
<keyword evidence="5" id="KW-0479">Metal-binding</keyword>
<evidence type="ECO:0000313" key="7">
    <source>
        <dbReference type="EMBL" id="AYG00493.1"/>
    </source>
</evidence>
<dbReference type="Pfam" id="PF01546">
    <property type="entry name" value="Peptidase_M20"/>
    <property type="match status" value="1"/>
</dbReference>
<evidence type="ECO:0000256" key="5">
    <source>
        <dbReference type="PIRSR" id="PIRSR005962-1"/>
    </source>
</evidence>
<dbReference type="RefSeq" id="WP_120771881.1">
    <property type="nucleotide sequence ID" value="NZ_CP032627.1"/>
</dbReference>
<dbReference type="FunFam" id="3.30.70.360:FF:000001">
    <property type="entry name" value="N-acetyldiaminopimelate deacetylase"/>
    <property type="match status" value="1"/>
</dbReference>
<dbReference type="SUPFAM" id="SSF55031">
    <property type="entry name" value="Bacterial exopeptidase dimerisation domain"/>
    <property type="match status" value="1"/>
</dbReference>
<keyword evidence="4" id="KW-0457">Lysine biosynthesis</keyword>
<name>A0A387B9T8_9LACT</name>
<comment type="cofactor">
    <cofactor evidence="5">
        <name>Mn(2+)</name>
        <dbReference type="ChEBI" id="CHEBI:29035"/>
    </cofactor>
    <text evidence="5">The Mn(2+) ion enhances activity.</text>
</comment>
<dbReference type="AlphaFoldDB" id="A0A387B9T8"/>
<evidence type="ECO:0000259" key="6">
    <source>
        <dbReference type="Pfam" id="PF07687"/>
    </source>
</evidence>
<feature type="binding site" evidence="5">
    <location>
        <position position="155"/>
    </location>
    <ligand>
        <name>Mn(2+)</name>
        <dbReference type="ChEBI" id="CHEBI:29035"/>
        <label>2</label>
    </ligand>
</feature>
<sequence length="389" mass="43251">MIEEKFNKELEEIRHYLHAHPERSEHEVKTTAFIQQKLMDWDIEILDGDLKTGLVAKVGDGNPVIALRADIDALPINEQTNLPFASKNEGIMHACGHDLHMTSLLGAAKILKEHEKELKGTVKLIFQPAEEIGLGARQVLESGLVSDVQAFIGYHNIPTLGTGIIGLREEGVMAAVEQFEVNVVGSGSHAAYPHEGIDTILATSAIIQNLQQIVSRNISPLKAAVVSVTHIESGNTWNVLPNKAMFEGTIRTFSDETRQLAKKRFTKIIESTAAAYAVSAEIKWKMEADLTYNDPELTRVLSEATRQWHQLFVVPEPSSAGEDFANYRQQAPSVFAFIGSNQPDSSGLHFSDMIVKDEVIPVAVEYYIQSAQSLLEYFNHQEIKTEKYF</sequence>
<dbReference type="OrthoDB" id="9776731at2"/>
<evidence type="ECO:0000256" key="3">
    <source>
        <dbReference type="ARBA" id="ARBA00022915"/>
    </source>
</evidence>
<keyword evidence="8" id="KW-1185">Reference proteome</keyword>
<dbReference type="InterPro" id="IPR017439">
    <property type="entry name" value="Amidohydrolase"/>
</dbReference>
<evidence type="ECO:0000256" key="4">
    <source>
        <dbReference type="ARBA" id="ARBA00023154"/>
    </source>
</evidence>
<proteinExistence type="predicted"/>
<dbReference type="NCBIfam" id="TIGR01891">
    <property type="entry name" value="amidohydrolases"/>
    <property type="match status" value="1"/>
</dbReference>
<evidence type="ECO:0000256" key="1">
    <source>
        <dbReference type="ARBA" id="ARBA00022605"/>
    </source>
</evidence>
<keyword evidence="2 7" id="KW-0378">Hydrolase</keyword>
<dbReference type="GO" id="GO:0009085">
    <property type="term" value="P:lysine biosynthetic process"/>
    <property type="evidence" value="ECO:0007669"/>
    <property type="project" value="UniProtKB-KW"/>
</dbReference>
<organism evidence="7 8">
    <name type="scientific">Lactococcus allomyrinae</name>
    <dbReference type="NCBI Taxonomy" id="2419773"/>
    <lineage>
        <taxon>Bacteria</taxon>
        <taxon>Bacillati</taxon>
        <taxon>Bacillota</taxon>
        <taxon>Bacilli</taxon>
        <taxon>Lactobacillales</taxon>
        <taxon>Streptococcaceae</taxon>
        <taxon>Lactococcus</taxon>
    </lineage>
</organism>
<dbReference type="InterPro" id="IPR002933">
    <property type="entry name" value="Peptidase_M20"/>
</dbReference>
<accession>A0A387B9T8</accession>
<dbReference type="GO" id="GO:0050118">
    <property type="term" value="F:N-acetyldiaminopimelate deacetylase activity"/>
    <property type="evidence" value="ECO:0007669"/>
    <property type="project" value="UniProtKB-ARBA"/>
</dbReference>
<feature type="binding site" evidence="5">
    <location>
        <position position="95"/>
    </location>
    <ligand>
        <name>Mn(2+)</name>
        <dbReference type="ChEBI" id="CHEBI:29035"/>
        <label>2</label>
    </ligand>
</feature>
<dbReference type="Pfam" id="PF07687">
    <property type="entry name" value="M20_dimer"/>
    <property type="match status" value="1"/>
</dbReference>
<dbReference type="SUPFAM" id="SSF53187">
    <property type="entry name" value="Zn-dependent exopeptidases"/>
    <property type="match status" value="1"/>
</dbReference>
<dbReference type="KEGG" id="lact:D7I46_04935"/>
<protein>
    <submittedName>
        <fullName evidence="7">Amidohydrolase</fullName>
    </submittedName>
</protein>
<feature type="binding site" evidence="5">
    <location>
        <position position="131"/>
    </location>
    <ligand>
        <name>Mn(2+)</name>
        <dbReference type="ChEBI" id="CHEBI:29035"/>
        <label>2</label>
    </ligand>
</feature>
<dbReference type="Gene3D" id="3.40.630.10">
    <property type="entry name" value="Zn peptidases"/>
    <property type="match status" value="1"/>
</dbReference>
<dbReference type="InterPro" id="IPR036264">
    <property type="entry name" value="Bact_exopeptidase_dim_dom"/>
</dbReference>
<evidence type="ECO:0000256" key="2">
    <source>
        <dbReference type="ARBA" id="ARBA00022801"/>
    </source>
</evidence>
<feature type="binding site" evidence="5">
    <location>
        <position position="97"/>
    </location>
    <ligand>
        <name>Mn(2+)</name>
        <dbReference type="ChEBI" id="CHEBI:29035"/>
        <label>2</label>
    </ligand>
</feature>
<reference evidence="7 8" key="1">
    <citation type="submission" date="2018-09" db="EMBL/GenBank/DDBJ databases">
        <title>Genome sequencing of strain 1JSPR-7.</title>
        <authorList>
            <person name="Heo J."/>
            <person name="Kim S.-J."/>
            <person name="Kwon S.-W."/>
        </authorList>
    </citation>
    <scope>NUCLEOTIDE SEQUENCE [LARGE SCALE GENOMIC DNA]</scope>
    <source>
        <strain evidence="7 8">1JSPR-7</strain>
    </source>
</reference>
<dbReference type="GO" id="GO:0019877">
    <property type="term" value="P:diaminopimelate biosynthetic process"/>
    <property type="evidence" value="ECO:0007669"/>
    <property type="project" value="UniProtKB-KW"/>
</dbReference>
<dbReference type="GO" id="GO:0046872">
    <property type="term" value="F:metal ion binding"/>
    <property type="evidence" value="ECO:0007669"/>
    <property type="project" value="UniProtKB-KW"/>
</dbReference>
<keyword evidence="1" id="KW-0028">Amino-acid biosynthesis</keyword>
<dbReference type="EMBL" id="CP032627">
    <property type="protein sequence ID" value="AYG00493.1"/>
    <property type="molecule type" value="Genomic_DNA"/>
</dbReference>
<dbReference type="Proteomes" id="UP000269374">
    <property type="component" value="Chromosome"/>
</dbReference>
<feature type="domain" description="Peptidase M20 dimerisation" evidence="6">
    <location>
        <begin position="179"/>
        <end position="276"/>
    </location>
</feature>
<dbReference type="PANTHER" id="PTHR11014">
    <property type="entry name" value="PEPTIDASE M20 FAMILY MEMBER"/>
    <property type="match status" value="1"/>
</dbReference>
<dbReference type="PANTHER" id="PTHR11014:SF63">
    <property type="entry name" value="METALLOPEPTIDASE, PUTATIVE (AFU_ORTHOLOGUE AFUA_6G09600)-RELATED"/>
    <property type="match status" value="1"/>
</dbReference>
<feature type="binding site" evidence="5">
    <location>
        <position position="349"/>
    </location>
    <ligand>
        <name>Mn(2+)</name>
        <dbReference type="ChEBI" id="CHEBI:29035"/>
        <label>2</label>
    </ligand>
</feature>
<dbReference type="PIRSF" id="PIRSF005962">
    <property type="entry name" value="Pept_M20D_amidohydro"/>
    <property type="match status" value="1"/>
</dbReference>
<gene>
    <name evidence="7" type="ORF">D7I46_04935</name>
</gene>